<dbReference type="GeneID" id="14538729"/>
<dbReference type="PANTHER" id="PTHR31131">
    <property type="entry name" value="CHROMOSOME 1, WHOLE GENOME SHOTGUN SEQUENCE"/>
    <property type="match status" value="1"/>
</dbReference>
<dbReference type="Pfam" id="PF13840">
    <property type="entry name" value="ACT_7"/>
    <property type="match status" value="2"/>
</dbReference>
<name>H8WZI8_CANO9</name>
<evidence type="ECO:0000313" key="3">
    <source>
        <dbReference type="EMBL" id="CCG21856.1"/>
    </source>
</evidence>
<keyword evidence="4" id="KW-1185">Reference proteome</keyword>
<dbReference type="SUPFAM" id="SSF55021">
    <property type="entry name" value="ACT-like"/>
    <property type="match status" value="1"/>
</dbReference>
<dbReference type="Proteomes" id="UP000005018">
    <property type="component" value="Chromosome 2"/>
</dbReference>
<dbReference type="GO" id="GO:0006520">
    <property type="term" value="P:amino acid metabolic process"/>
    <property type="evidence" value="ECO:0007669"/>
    <property type="project" value="UniProtKB-ARBA"/>
</dbReference>
<dbReference type="InterPro" id="IPR045865">
    <property type="entry name" value="ACT-like_dom_sf"/>
</dbReference>
<dbReference type="EMBL" id="HE681720">
    <property type="protein sequence ID" value="CCG21856.1"/>
    <property type="molecule type" value="Genomic_DNA"/>
</dbReference>
<reference evidence="3 4" key="1">
    <citation type="journal article" date="2012" name="PLoS ONE">
        <title>Sequence and analysis of the genome of the pathogenic yeast Candida orthopsilosis.</title>
        <authorList>
            <person name="Riccombeni A."/>
            <person name="Vidanes G."/>
            <person name="Proux-Wera E."/>
            <person name="Wolfe K.H."/>
            <person name="Butler G."/>
        </authorList>
    </citation>
    <scope>NUCLEOTIDE SEQUENCE [LARGE SCALE GENOMIC DNA]</scope>
    <source>
        <strain evidence="3 4">Co 90-125</strain>
    </source>
</reference>
<protein>
    <recommendedName>
        <fullName evidence="2">CASTOR ACT domain-containing protein</fullName>
    </recommendedName>
</protein>
<dbReference type="Gene3D" id="3.30.2130.10">
    <property type="entry name" value="VC0802-like"/>
    <property type="match status" value="2"/>
</dbReference>
<evidence type="ECO:0000313" key="4">
    <source>
        <dbReference type="Proteomes" id="UP000005018"/>
    </source>
</evidence>
<feature type="domain" description="CASTOR ACT" evidence="2">
    <location>
        <begin position="161"/>
        <end position="219"/>
    </location>
</feature>
<dbReference type="AlphaFoldDB" id="H8WZI8"/>
<dbReference type="InterPro" id="IPR051719">
    <property type="entry name" value="CASTOR_mTORC1"/>
</dbReference>
<dbReference type="eggNOG" id="ENOG502RXBJ">
    <property type="taxonomic scope" value="Eukaryota"/>
</dbReference>
<proteinExistence type="predicted"/>
<feature type="domain" description="CASTOR ACT" evidence="2">
    <location>
        <begin position="340"/>
        <end position="405"/>
    </location>
</feature>
<gene>
    <name evidence="3" type="ORF">CORT_0B01370</name>
</gene>
<accession>H8WZI8</accession>
<dbReference type="InterPro" id="IPR027795">
    <property type="entry name" value="CASTOR_ACT_dom"/>
</dbReference>
<feature type="region of interest" description="Disordered" evidence="1">
    <location>
        <begin position="44"/>
        <end position="111"/>
    </location>
</feature>
<evidence type="ECO:0000259" key="2">
    <source>
        <dbReference type="Pfam" id="PF13840"/>
    </source>
</evidence>
<dbReference type="GO" id="GO:0046394">
    <property type="term" value="P:carboxylic acid biosynthetic process"/>
    <property type="evidence" value="ECO:0007669"/>
    <property type="project" value="UniProtKB-ARBA"/>
</dbReference>
<dbReference type="PANTHER" id="PTHR31131:SF6">
    <property type="entry name" value="CASTOR ACT DOMAIN-CONTAINING PROTEIN"/>
    <property type="match status" value="1"/>
</dbReference>
<feature type="compositionally biased region" description="Polar residues" evidence="1">
    <location>
        <begin position="91"/>
        <end position="107"/>
    </location>
</feature>
<evidence type="ECO:0000256" key="1">
    <source>
        <dbReference type="SAM" id="MobiDB-lite"/>
    </source>
</evidence>
<organism evidence="3 4">
    <name type="scientific">Candida orthopsilosis (strain 90-125)</name>
    <name type="common">Yeast</name>
    <dbReference type="NCBI Taxonomy" id="1136231"/>
    <lineage>
        <taxon>Eukaryota</taxon>
        <taxon>Fungi</taxon>
        <taxon>Dikarya</taxon>
        <taxon>Ascomycota</taxon>
        <taxon>Saccharomycotina</taxon>
        <taxon>Pichiomycetes</taxon>
        <taxon>Debaryomycetaceae</taxon>
        <taxon>Candida/Lodderomyces clade</taxon>
        <taxon>Candida</taxon>
    </lineage>
</organism>
<dbReference type="HOGENOM" id="CLU_052715_0_0_1"/>
<dbReference type="RefSeq" id="XP_003867294.1">
    <property type="nucleotide sequence ID" value="XM_003867246.1"/>
</dbReference>
<dbReference type="KEGG" id="cot:CORT_0B01370"/>
<sequence length="407" mass="45505">MSIQVHFNDVNLSVISIPRSKLWIFANSVVQLLYNSIGDEKKHHDSFTISEDGSESDADDKDDKGTDINDIGSQFGKLNTDFEGSTRKSVDNSSKPQSRRTPTNDYLNNDKEEPENDFFHVALTPTECTIICSAGLSNRFFDQPLKMCQELGYSDVEILPQQYLSLIVDSDGGFAKSRRILELTKPLSENNVALFYISSHFNDIVLIPSNLKKRVEKILISEHFIFSESSDSYISTYDVGEKEELVLSESHKKTFELLAKEDIHPQIHEKHKLLLTGARPGEIKYCILKTIKLISLATTSQPSYFAITRTFSNELSLILPKSHKLRSKYGYKSTSTIGSTQDVLVPIAVDLSKLPLNCTGIVAGLANELIIRGGNVLEIGYLSMAKSGIILIPEEDLDLVRNTLSEF</sequence>
<dbReference type="OrthoDB" id="58529at2759"/>